<dbReference type="RefSeq" id="WP_169198958.1">
    <property type="nucleotide sequence ID" value="NZ_WTVH02000010.1"/>
</dbReference>
<dbReference type="Proteomes" id="UP000601990">
    <property type="component" value="Unassembled WGS sequence"/>
</dbReference>
<feature type="compositionally biased region" description="Basic residues" evidence="1">
    <location>
        <begin position="32"/>
        <end position="42"/>
    </location>
</feature>
<accession>A0ABX1N361</accession>
<gene>
    <name evidence="2" type="ORF">GO608_10215</name>
</gene>
<evidence type="ECO:0000313" key="3">
    <source>
        <dbReference type="Proteomes" id="UP000601990"/>
    </source>
</evidence>
<comment type="caution">
    <text evidence="2">The sequence shown here is derived from an EMBL/GenBank/DDBJ whole genome shotgun (WGS) entry which is preliminary data.</text>
</comment>
<proteinExistence type="predicted"/>
<protein>
    <submittedName>
        <fullName evidence="2">Uncharacterized protein</fullName>
    </submittedName>
</protein>
<name>A0ABX1N361_9RHOO</name>
<reference evidence="2" key="1">
    <citation type="submission" date="2019-12" db="EMBL/GenBank/DDBJ databases">
        <title>Comparative genomics gives insights into the taxonomy of the Azoarcus-Aromatoleum group and reveals separate origins of nif in the plant-associated Azoarcus and non-plant-associated Aromatoleum sub-groups.</title>
        <authorList>
            <person name="Lafos M."/>
            <person name="Maluk M."/>
            <person name="Batista M."/>
            <person name="Junghare M."/>
            <person name="Carmona M."/>
            <person name="Faoro H."/>
            <person name="Cruz L.M."/>
            <person name="Battistoni F."/>
            <person name="De Souza E."/>
            <person name="Pedrosa F."/>
            <person name="Chen W.-M."/>
            <person name="Poole P.S."/>
            <person name="Dixon R.A."/>
            <person name="James E.K."/>
        </authorList>
    </citation>
    <scope>NUCLEOTIDE SEQUENCE</scope>
    <source>
        <strain evidence="2">U120</strain>
    </source>
</reference>
<evidence type="ECO:0000256" key="1">
    <source>
        <dbReference type="SAM" id="MobiDB-lite"/>
    </source>
</evidence>
<feature type="region of interest" description="Disordered" evidence="1">
    <location>
        <begin position="32"/>
        <end position="52"/>
    </location>
</feature>
<feature type="compositionally biased region" description="Basic and acidic residues" evidence="1">
    <location>
        <begin position="43"/>
        <end position="52"/>
    </location>
</feature>
<evidence type="ECO:0000313" key="2">
    <source>
        <dbReference type="EMBL" id="NMF93700.1"/>
    </source>
</evidence>
<dbReference type="EMBL" id="WTVH01000017">
    <property type="protein sequence ID" value="NMF93700.1"/>
    <property type="molecule type" value="Genomic_DNA"/>
</dbReference>
<keyword evidence="3" id="KW-1185">Reference proteome</keyword>
<organism evidence="2 3">
    <name type="scientific">Aromatoleum buckelii</name>
    <dbReference type="NCBI Taxonomy" id="200254"/>
    <lineage>
        <taxon>Bacteria</taxon>
        <taxon>Pseudomonadati</taxon>
        <taxon>Pseudomonadota</taxon>
        <taxon>Betaproteobacteria</taxon>
        <taxon>Rhodocyclales</taxon>
        <taxon>Rhodocyclaceae</taxon>
        <taxon>Aromatoleum</taxon>
    </lineage>
</organism>
<sequence length="52" mass="5933">MAQSMSRSGDGQDSAVVESVFQLLKREGIKRKAPSVRARRDRMRSIDYSDLF</sequence>